<feature type="domain" description="Helicase-associated" evidence="5">
    <location>
        <begin position="361"/>
        <end position="455"/>
    </location>
</feature>
<dbReference type="InterPro" id="IPR027417">
    <property type="entry name" value="P-loop_NTPase"/>
</dbReference>
<keyword evidence="7" id="KW-1185">Reference proteome</keyword>
<name>A0A9W8WGI4_9HYPO</name>
<gene>
    <name evidence="6" type="ORF">N0V84_004078</name>
</gene>
<dbReference type="AlphaFoldDB" id="A0A9W8WGI4"/>
<dbReference type="EMBL" id="JAPEUR010000064">
    <property type="protein sequence ID" value="KAJ4323984.1"/>
    <property type="molecule type" value="Genomic_DNA"/>
</dbReference>
<dbReference type="SMART" id="SM00847">
    <property type="entry name" value="HA2"/>
    <property type="match status" value="1"/>
</dbReference>
<protein>
    <recommendedName>
        <fullName evidence="5">Helicase-associated domain-containing protein</fullName>
    </recommendedName>
</protein>
<comment type="caution">
    <text evidence="6">The sequence shown here is derived from an EMBL/GenBank/DDBJ whole genome shotgun (WGS) entry which is preliminary data.</text>
</comment>
<dbReference type="CDD" id="cd17917">
    <property type="entry name" value="DEXHc_RHA-like"/>
    <property type="match status" value="1"/>
</dbReference>
<evidence type="ECO:0000256" key="3">
    <source>
        <dbReference type="ARBA" id="ARBA00022806"/>
    </source>
</evidence>
<dbReference type="Pfam" id="PF21010">
    <property type="entry name" value="HA2_C"/>
    <property type="match status" value="1"/>
</dbReference>
<dbReference type="OrthoDB" id="10253254at2759"/>
<dbReference type="Gene3D" id="1.20.120.1080">
    <property type="match status" value="1"/>
</dbReference>
<dbReference type="GO" id="GO:0004386">
    <property type="term" value="F:helicase activity"/>
    <property type="evidence" value="ECO:0007669"/>
    <property type="project" value="UniProtKB-KW"/>
</dbReference>
<keyword evidence="3" id="KW-0347">Helicase</keyword>
<keyword evidence="1" id="KW-0547">Nucleotide-binding</keyword>
<reference evidence="6" key="1">
    <citation type="submission" date="2022-10" db="EMBL/GenBank/DDBJ databases">
        <title>Tapping the CABI collections for fungal endophytes: first genome assemblies for Collariella, Neodidymelliopsis, Ascochyta clinopodiicola, Didymella pomorum, Didymosphaeria variabile, Neocosmospora piperis and Neocucurbitaria cava.</title>
        <authorList>
            <person name="Hill R."/>
        </authorList>
    </citation>
    <scope>NUCLEOTIDE SEQUENCE</scope>
    <source>
        <strain evidence="6">IMI 366586</strain>
    </source>
</reference>
<evidence type="ECO:0000256" key="2">
    <source>
        <dbReference type="ARBA" id="ARBA00022801"/>
    </source>
</evidence>
<dbReference type="CDD" id="cd18791">
    <property type="entry name" value="SF2_C_RHA"/>
    <property type="match status" value="1"/>
</dbReference>
<dbReference type="Gene3D" id="3.40.50.300">
    <property type="entry name" value="P-loop containing nucleotide triphosphate hydrolases"/>
    <property type="match status" value="2"/>
</dbReference>
<accession>A0A9W8WGI4</accession>
<evidence type="ECO:0000259" key="5">
    <source>
        <dbReference type="SMART" id="SM00847"/>
    </source>
</evidence>
<dbReference type="GO" id="GO:0003723">
    <property type="term" value="F:RNA binding"/>
    <property type="evidence" value="ECO:0007669"/>
    <property type="project" value="TreeGrafter"/>
</dbReference>
<dbReference type="SUPFAM" id="SSF52540">
    <property type="entry name" value="P-loop containing nucleoside triphosphate hydrolases"/>
    <property type="match status" value="1"/>
</dbReference>
<dbReference type="Proteomes" id="UP001140502">
    <property type="component" value="Unassembled WGS sequence"/>
</dbReference>
<evidence type="ECO:0000256" key="4">
    <source>
        <dbReference type="ARBA" id="ARBA00022840"/>
    </source>
</evidence>
<dbReference type="InterPro" id="IPR007502">
    <property type="entry name" value="Helicase-assoc_dom"/>
</dbReference>
<dbReference type="GO" id="GO:0005524">
    <property type="term" value="F:ATP binding"/>
    <property type="evidence" value="ECO:0007669"/>
    <property type="project" value="UniProtKB-KW"/>
</dbReference>
<evidence type="ECO:0000256" key="1">
    <source>
        <dbReference type="ARBA" id="ARBA00022741"/>
    </source>
</evidence>
<evidence type="ECO:0000313" key="6">
    <source>
        <dbReference type="EMBL" id="KAJ4323984.1"/>
    </source>
</evidence>
<keyword evidence="2" id="KW-0378">Hydrolase</keyword>
<dbReference type="PANTHER" id="PTHR18934">
    <property type="entry name" value="ATP-DEPENDENT RNA HELICASE"/>
    <property type="match status" value="1"/>
</dbReference>
<dbReference type="GO" id="GO:0016787">
    <property type="term" value="F:hydrolase activity"/>
    <property type="evidence" value="ECO:0007669"/>
    <property type="project" value="UniProtKB-KW"/>
</dbReference>
<keyword evidence="4" id="KW-0067">ATP-binding</keyword>
<organism evidence="6 7">
    <name type="scientific">Fusarium piperis</name>
    <dbReference type="NCBI Taxonomy" id="1435070"/>
    <lineage>
        <taxon>Eukaryota</taxon>
        <taxon>Fungi</taxon>
        <taxon>Dikarya</taxon>
        <taxon>Ascomycota</taxon>
        <taxon>Pezizomycotina</taxon>
        <taxon>Sordariomycetes</taxon>
        <taxon>Hypocreomycetidae</taxon>
        <taxon>Hypocreales</taxon>
        <taxon>Nectriaceae</taxon>
        <taxon>Fusarium</taxon>
        <taxon>Fusarium solani species complex</taxon>
    </lineage>
</organism>
<proteinExistence type="predicted"/>
<dbReference type="PANTHER" id="PTHR18934:SF99">
    <property type="entry name" value="ATP-DEPENDENT RNA HELICASE DHX37-RELATED"/>
    <property type="match status" value="1"/>
</dbReference>
<sequence>MESLLWNSTTADQAMALEDGAKNSFLPGSLHSAEYLAGVNGRRESAASSAATQVANEMEVPLGGIVACQTHLDDGEWCSENTRPKFLTDSFLLQELIYFPSLHQYGCIAVDQAHERTLATDMVMAMLKNVTRIRADFKVVIESDVDAGLDKFTKFFKTRNIFRAFEQTNAVQIQYLQDETPKSLAAAVRVVMMIAESKPKGGILLFLTSGWEVREVREACEILGQKAPTLQVIPLGQALPSLEVLQNSAPQKCFVATDLGEVSPETAETTYVVDAGRSRQTRYGPRVGIHILMTVPISKPSAELRAALISRKQDGICYRLYTEHAFNWICPPQHPLPDPSNFHEISEFDFVDRPDPETTLRALGDLRALGYTDGAANITEKGSIAASMPMVRPAWYNVFLEASKLGCLSEVVTIACLLSSQGDLFMRPHEVRYSVDAKRRQFGHPESENAFLAYLCRRNSFSEAELANWC</sequence>
<evidence type="ECO:0000313" key="7">
    <source>
        <dbReference type="Proteomes" id="UP001140502"/>
    </source>
</evidence>